<evidence type="ECO:0000313" key="3">
    <source>
        <dbReference type="WBParaSite" id="EgrG_000254500"/>
    </source>
</evidence>
<gene>
    <name evidence="1" type="ORF">EgrG_000254500</name>
</gene>
<evidence type="ECO:0000313" key="2">
    <source>
        <dbReference type="Proteomes" id="UP000492820"/>
    </source>
</evidence>
<protein>
    <submittedName>
        <fullName evidence="1 3">Expressed protein</fullName>
    </submittedName>
</protein>
<reference evidence="1" key="2">
    <citation type="submission" date="2014-06" db="EMBL/GenBank/DDBJ databases">
        <authorList>
            <person name="Aslett M."/>
        </authorList>
    </citation>
    <scope>NUCLEOTIDE SEQUENCE</scope>
</reference>
<dbReference type="WBParaSite" id="EgrG_000254500">
    <property type="protein sequence ID" value="EgrG_000254500"/>
    <property type="gene ID" value="EgrG_000254500"/>
</dbReference>
<accession>A0A068WRS6</accession>
<sequence>MSTHTDDRSEVLTCHSSDIEQARNTMFRTGTYVGLMWSKKKILTIIMGIRRGKETNKCSNSFSPQNVRSEGI</sequence>
<reference evidence="3" key="3">
    <citation type="submission" date="2020-10" db="UniProtKB">
        <authorList>
            <consortium name="WormBaseParasite"/>
        </authorList>
    </citation>
    <scope>IDENTIFICATION</scope>
</reference>
<organism evidence="1">
    <name type="scientific">Echinococcus granulosus</name>
    <name type="common">Hydatid tapeworm</name>
    <dbReference type="NCBI Taxonomy" id="6210"/>
    <lineage>
        <taxon>Eukaryota</taxon>
        <taxon>Metazoa</taxon>
        <taxon>Spiralia</taxon>
        <taxon>Lophotrochozoa</taxon>
        <taxon>Platyhelminthes</taxon>
        <taxon>Cestoda</taxon>
        <taxon>Eucestoda</taxon>
        <taxon>Cyclophyllidea</taxon>
        <taxon>Taeniidae</taxon>
        <taxon>Echinococcus</taxon>
        <taxon>Echinococcus granulosus group</taxon>
    </lineage>
</organism>
<proteinExistence type="predicted"/>
<evidence type="ECO:0000313" key="1">
    <source>
        <dbReference type="EMBL" id="CDS20327.1"/>
    </source>
</evidence>
<reference evidence="1 2" key="1">
    <citation type="journal article" date="2013" name="Nature">
        <title>The genomes of four tapeworm species reveal adaptations to parasitism.</title>
        <authorList>
            <person name="Tsai I.J."/>
            <person name="Zarowiecki M."/>
            <person name="Holroyd N."/>
            <person name="Garciarrubio A."/>
            <person name="Sanchez-Flores A."/>
            <person name="Brooks K.L."/>
            <person name="Tracey A."/>
            <person name="Bobes R.J."/>
            <person name="Fragoso G."/>
            <person name="Sciutto E."/>
            <person name="Aslett M."/>
            <person name="Beasley H."/>
            <person name="Bennett H.M."/>
            <person name="Cai J."/>
            <person name="Camicia F."/>
            <person name="Clark R."/>
            <person name="Cucher M."/>
            <person name="De Silva N."/>
            <person name="Day T.A."/>
            <person name="Deplazes P."/>
            <person name="Estrada K."/>
            <person name="Fernandez C."/>
            <person name="Holland P.W."/>
            <person name="Hou J."/>
            <person name="Hu S."/>
            <person name="Huckvale T."/>
            <person name="Hung S.S."/>
            <person name="Kamenetzky L."/>
            <person name="Keane J.A."/>
            <person name="Kiss F."/>
            <person name="Koziol U."/>
            <person name="Lambert O."/>
            <person name="Liu K."/>
            <person name="Luo X."/>
            <person name="Luo Y."/>
            <person name="Macchiaroli N."/>
            <person name="Nichol S."/>
            <person name="Paps J."/>
            <person name="Parkinson J."/>
            <person name="Pouchkina-Stantcheva N."/>
            <person name="Riddiford N."/>
            <person name="Rosenzvit M."/>
            <person name="Salinas G."/>
            <person name="Wasmuth J.D."/>
            <person name="Zamanian M."/>
            <person name="Zheng Y."/>
            <person name="Cai X."/>
            <person name="Soberon X."/>
            <person name="Olson P.D."/>
            <person name="Laclette J.P."/>
            <person name="Brehm K."/>
            <person name="Berriman M."/>
            <person name="Garciarrubio A."/>
            <person name="Bobes R.J."/>
            <person name="Fragoso G."/>
            <person name="Sanchez-Flores A."/>
            <person name="Estrada K."/>
            <person name="Cevallos M.A."/>
            <person name="Morett E."/>
            <person name="Gonzalez V."/>
            <person name="Portillo T."/>
            <person name="Ochoa-Leyva A."/>
            <person name="Jose M.V."/>
            <person name="Sciutto E."/>
            <person name="Landa A."/>
            <person name="Jimenez L."/>
            <person name="Valdes V."/>
            <person name="Carrero J.C."/>
            <person name="Larralde C."/>
            <person name="Morales-Montor J."/>
            <person name="Limon-Lason J."/>
            <person name="Soberon X."/>
            <person name="Laclette J.P."/>
        </authorList>
    </citation>
    <scope>NUCLEOTIDE SEQUENCE [LARGE SCALE GENOMIC DNA]</scope>
</reference>
<dbReference type="AlphaFoldDB" id="A0A068WRS6"/>
<dbReference type="EMBL" id="LK028580">
    <property type="protein sequence ID" value="CDS20327.1"/>
    <property type="molecule type" value="Genomic_DNA"/>
</dbReference>
<dbReference type="Proteomes" id="UP000492820">
    <property type="component" value="Unassembled WGS sequence"/>
</dbReference>
<name>A0A068WRS6_ECHGR</name>